<dbReference type="PANTHER" id="PTHR22617">
    <property type="entry name" value="CHEMOTAXIS SENSOR HISTIDINE KINASE-RELATED"/>
    <property type="match status" value="1"/>
</dbReference>
<proteinExistence type="predicted"/>
<dbReference type="InterPro" id="IPR002545">
    <property type="entry name" value="CheW-lke_dom"/>
</dbReference>
<feature type="domain" description="CheW-like" evidence="1">
    <location>
        <begin position="13"/>
        <end position="152"/>
    </location>
</feature>
<evidence type="ECO:0000313" key="2">
    <source>
        <dbReference type="EMBL" id="KYF52040.1"/>
    </source>
</evidence>
<protein>
    <recommendedName>
        <fullName evidence="1">CheW-like domain-containing protein</fullName>
    </recommendedName>
</protein>
<sequence length="163" mass="17471">MPLTGERSRPDPQKSLVGFVVGDVHYAIDITRVREIVNPLEVTTLPHTPPEVAGVANHRGEVVPVIELRVRFGLPPVEPSRSTKWILVDVGTHTVGLVVDAVTEVFGTTGDYRPTPPVGGSSDLRGIVGVTTHDERMIFVLDVGRFIELALALAASGVLLEAP</sequence>
<evidence type="ECO:0000259" key="1">
    <source>
        <dbReference type="PROSITE" id="PS50851"/>
    </source>
</evidence>
<accession>A0A150P8S5</accession>
<dbReference type="Gene3D" id="2.30.30.40">
    <property type="entry name" value="SH3 Domains"/>
    <property type="match status" value="1"/>
</dbReference>
<dbReference type="GO" id="GO:0007165">
    <property type="term" value="P:signal transduction"/>
    <property type="evidence" value="ECO:0007669"/>
    <property type="project" value="InterPro"/>
</dbReference>
<dbReference type="PROSITE" id="PS50851">
    <property type="entry name" value="CHEW"/>
    <property type="match status" value="1"/>
</dbReference>
<evidence type="ECO:0000313" key="3">
    <source>
        <dbReference type="Proteomes" id="UP000075420"/>
    </source>
</evidence>
<dbReference type="SMART" id="SM00260">
    <property type="entry name" value="CheW"/>
    <property type="match status" value="1"/>
</dbReference>
<organism evidence="2 3">
    <name type="scientific">Sorangium cellulosum</name>
    <name type="common">Polyangium cellulosum</name>
    <dbReference type="NCBI Taxonomy" id="56"/>
    <lineage>
        <taxon>Bacteria</taxon>
        <taxon>Pseudomonadati</taxon>
        <taxon>Myxococcota</taxon>
        <taxon>Polyangia</taxon>
        <taxon>Polyangiales</taxon>
        <taxon>Polyangiaceae</taxon>
        <taxon>Sorangium</taxon>
    </lineage>
</organism>
<name>A0A150P8S5_SORCE</name>
<dbReference type="EMBL" id="JELY01002615">
    <property type="protein sequence ID" value="KYF52040.1"/>
    <property type="molecule type" value="Genomic_DNA"/>
</dbReference>
<dbReference type="PANTHER" id="PTHR22617:SF23">
    <property type="entry name" value="CHEMOTAXIS PROTEIN CHEW"/>
    <property type="match status" value="1"/>
</dbReference>
<dbReference type="InterPro" id="IPR036061">
    <property type="entry name" value="CheW-like_dom_sf"/>
</dbReference>
<gene>
    <name evidence="2" type="ORF">BE08_39430</name>
</gene>
<dbReference type="GO" id="GO:0006935">
    <property type="term" value="P:chemotaxis"/>
    <property type="evidence" value="ECO:0007669"/>
    <property type="project" value="InterPro"/>
</dbReference>
<dbReference type="InterPro" id="IPR039315">
    <property type="entry name" value="CheW"/>
</dbReference>
<comment type="caution">
    <text evidence="2">The sequence shown here is derived from an EMBL/GenBank/DDBJ whole genome shotgun (WGS) entry which is preliminary data.</text>
</comment>
<dbReference type="AlphaFoldDB" id="A0A150P8S5"/>
<dbReference type="Proteomes" id="UP000075420">
    <property type="component" value="Unassembled WGS sequence"/>
</dbReference>
<dbReference type="SUPFAM" id="SSF50341">
    <property type="entry name" value="CheW-like"/>
    <property type="match status" value="1"/>
</dbReference>
<dbReference type="Gene3D" id="2.40.50.180">
    <property type="entry name" value="CheA-289, Domain 4"/>
    <property type="match status" value="1"/>
</dbReference>
<dbReference type="GO" id="GO:0005829">
    <property type="term" value="C:cytosol"/>
    <property type="evidence" value="ECO:0007669"/>
    <property type="project" value="TreeGrafter"/>
</dbReference>
<reference evidence="2 3" key="1">
    <citation type="submission" date="2014-02" db="EMBL/GenBank/DDBJ databases">
        <title>The small core and large imbalanced accessory genome model reveals a collaborative survival strategy of Sorangium cellulosum strains in nature.</title>
        <authorList>
            <person name="Han K."/>
            <person name="Peng R."/>
            <person name="Blom J."/>
            <person name="Li Y.-Z."/>
        </authorList>
    </citation>
    <scope>NUCLEOTIDE SEQUENCE [LARGE SCALE GENOMIC DNA]</scope>
    <source>
        <strain evidence="2 3">So0157-25</strain>
    </source>
</reference>
<dbReference type="Pfam" id="PF01584">
    <property type="entry name" value="CheW"/>
    <property type="match status" value="1"/>
</dbReference>